<comment type="cofactor">
    <cofactor evidence="1">
        <name>Zn(2+)</name>
        <dbReference type="ChEBI" id="CHEBI:29105"/>
    </cofactor>
</comment>
<evidence type="ECO:0000256" key="2">
    <source>
        <dbReference type="ARBA" id="ARBA00008072"/>
    </source>
</evidence>
<protein>
    <submittedName>
        <fullName evidence="7">Putative alcohol dehydrogenase</fullName>
    </submittedName>
</protein>
<dbReference type="Proteomes" id="UP000244855">
    <property type="component" value="Unassembled WGS sequence"/>
</dbReference>
<dbReference type="GO" id="GO:0046872">
    <property type="term" value="F:metal ion binding"/>
    <property type="evidence" value="ECO:0007669"/>
    <property type="project" value="UniProtKB-KW"/>
</dbReference>
<comment type="similarity">
    <text evidence="2">Belongs to the zinc-containing alcohol dehydrogenase family.</text>
</comment>
<evidence type="ECO:0000256" key="4">
    <source>
        <dbReference type="ARBA" id="ARBA00022833"/>
    </source>
</evidence>
<dbReference type="AlphaFoldDB" id="A0A2V1D617"/>
<dbReference type="GO" id="GO:0004022">
    <property type="term" value="F:alcohol dehydrogenase (NAD+) activity"/>
    <property type="evidence" value="ECO:0007669"/>
    <property type="project" value="TreeGrafter"/>
</dbReference>
<keyword evidence="4" id="KW-0862">Zinc</keyword>
<proteinExistence type="inferred from homology"/>
<evidence type="ECO:0000313" key="7">
    <source>
        <dbReference type="EMBL" id="PVH93547.1"/>
    </source>
</evidence>
<dbReference type="Pfam" id="PF08240">
    <property type="entry name" value="ADH_N"/>
    <property type="match status" value="1"/>
</dbReference>
<dbReference type="GO" id="GO:0005737">
    <property type="term" value="C:cytoplasm"/>
    <property type="evidence" value="ECO:0007669"/>
    <property type="project" value="TreeGrafter"/>
</dbReference>
<evidence type="ECO:0000256" key="5">
    <source>
        <dbReference type="ARBA" id="ARBA00023002"/>
    </source>
</evidence>
<dbReference type="PANTHER" id="PTHR42940">
    <property type="entry name" value="ALCOHOL DEHYDROGENASE 1-RELATED"/>
    <property type="match status" value="1"/>
</dbReference>
<dbReference type="InterPro" id="IPR013149">
    <property type="entry name" value="ADH-like_C"/>
</dbReference>
<evidence type="ECO:0000256" key="1">
    <source>
        <dbReference type="ARBA" id="ARBA00001947"/>
    </source>
</evidence>
<sequence length="350" mass="37576">MAPEIPQTMKAIQLVEYKKPYQLNNVPVPKIGENDLLVKIAAAGFCHTDYQVWEGVYGSPTPLIGSHEPVGTIVSVGSKAQNKWKVGQRIGASLFRHACHTCWGCKNYGDDIRQCQTKETAGLFNDGGFAEYMVADAETTVLLPDSISFEQAAPLMCAGLTVWEAMQRCELGNGEPIGVIGVGGLGSLAVQFAKAAGHPVVAIDNRAEGRELATDMTLKADLVVDPADPNALSKIKDWAGEGGLVATIICNDDVSVAEWSLKLLRPFGKTVPLGLPPGGLKFDAFDLVFQNLSIIGSLVGTTEGLRKVMETASKFNIHSYVTTYPIEDVVNFPDIYGGGHVKGRLVMKIE</sequence>
<organism evidence="7 8">
    <name type="scientific">Periconia macrospinosa</name>
    <dbReference type="NCBI Taxonomy" id="97972"/>
    <lineage>
        <taxon>Eukaryota</taxon>
        <taxon>Fungi</taxon>
        <taxon>Dikarya</taxon>
        <taxon>Ascomycota</taxon>
        <taxon>Pezizomycotina</taxon>
        <taxon>Dothideomycetes</taxon>
        <taxon>Pleosporomycetidae</taxon>
        <taxon>Pleosporales</taxon>
        <taxon>Massarineae</taxon>
        <taxon>Periconiaceae</taxon>
        <taxon>Periconia</taxon>
    </lineage>
</organism>
<dbReference type="InterPro" id="IPR013154">
    <property type="entry name" value="ADH-like_N"/>
</dbReference>
<dbReference type="InterPro" id="IPR011032">
    <property type="entry name" value="GroES-like_sf"/>
</dbReference>
<dbReference type="Pfam" id="PF00107">
    <property type="entry name" value="ADH_zinc_N"/>
    <property type="match status" value="1"/>
</dbReference>
<dbReference type="SMART" id="SM00829">
    <property type="entry name" value="PKS_ER"/>
    <property type="match status" value="1"/>
</dbReference>
<keyword evidence="5" id="KW-0560">Oxidoreductase</keyword>
<dbReference type="InterPro" id="IPR020843">
    <property type="entry name" value="ER"/>
</dbReference>
<dbReference type="OrthoDB" id="1879366at2759"/>
<accession>A0A2V1D617</accession>
<dbReference type="PANTHER" id="PTHR42940:SF8">
    <property type="entry name" value="VACUOLAR PROTEIN SORTING-ASSOCIATED PROTEIN 11"/>
    <property type="match status" value="1"/>
</dbReference>
<dbReference type="Gene3D" id="3.90.180.10">
    <property type="entry name" value="Medium-chain alcohol dehydrogenases, catalytic domain"/>
    <property type="match status" value="1"/>
</dbReference>
<dbReference type="EMBL" id="KZ805582">
    <property type="protein sequence ID" value="PVH93547.1"/>
    <property type="molecule type" value="Genomic_DNA"/>
</dbReference>
<keyword evidence="3" id="KW-0479">Metal-binding</keyword>
<dbReference type="Gene3D" id="3.40.50.720">
    <property type="entry name" value="NAD(P)-binding Rossmann-like Domain"/>
    <property type="match status" value="1"/>
</dbReference>
<keyword evidence="8" id="KW-1185">Reference proteome</keyword>
<evidence type="ECO:0000259" key="6">
    <source>
        <dbReference type="SMART" id="SM00829"/>
    </source>
</evidence>
<evidence type="ECO:0000256" key="3">
    <source>
        <dbReference type="ARBA" id="ARBA00022723"/>
    </source>
</evidence>
<dbReference type="SUPFAM" id="SSF51735">
    <property type="entry name" value="NAD(P)-binding Rossmann-fold domains"/>
    <property type="match status" value="1"/>
</dbReference>
<feature type="domain" description="Enoyl reductase (ER)" evidence="6">
    <location>
        <begin position="10"/>
        <end position="347"/>
    </location>
</feature>
<gene>
    <name evidence="7" type="ORF">DM02DRAFT_603854</name>
</gene>
<dbReference type="STRING" id="97972.A0A2V1D617"/>
<name>A0A2V1D617_9PLEO</name>
<evidence type="ECO:0000313" key="8">
    <source>
        <dbReference type="Proteomes" id="UP000244855"/>
    </source>
</evidence>
<reference evidence="7 8" key="1">
    <citation type="journal article" date="2018" name="Sci. Rep.">
        <title>Comparative genomics provides insights into the lifestyle and reveals functional heterogeneity of dark septate endophytic fungi.</title>
        <authorList>
            <person name="Knapp D.G."/>
            <person name="Nemeth J.B."/>
            <person name="Barry K."/>
            <person name="Hainaut M."/>
            <person name="Henrissat B."/>
            <person name="Johnson J."/>
            <person name="Kuo A."/>
            <person name="Lim J.H.P."/>
            <person name="Lipzen A."/>
            <person name="Nolan M."/>
            <person name="Ohm R.A."/>
            <person name="Tamas L."/>
            <person name="Grigoriev I.V."/>
            <person name="Spatafora J.W."/>
            <person name="Nagy L.G."/>
            <person name="Kovacs G.M."/>
        </authorList>
    </citation>
    <scope>NUCLEOTIDE SEQUENCE [LARGE SCALE GENOMIC DNA]</scope>
    <source>
        <strain evidence="7 8">DSE2036</strain>
    </source>
</reference>
<dbReference type="SUPFAM" id="SSF50129">
    <property type="entry name" value="GroES-like"/>
    <property type="match status" value="1"/>
</dbReference>
<dbReference type="InterPro" id="IPR036291">
    <property type="entry name" value="NAD(P)-bd_dom_sf"/>
</dbReference>